<evidence type="ECO:0000313" key="5">
    <source>
        <dbReference type="Proteomes" id="UP000182179"/>
    </source>
</evidence>
<dbReference type="AlphaFoldDB" id="A0A1S2UYI2"/>
<evidence type="ECO:0000313" key="4">
    <source>
        <dbReference type="Proteomes" id="UP000181661"/>
    </source>
</evidence>
<feature type="domain" description="EAL" evidence="1">
    <location>
        <begin position="36"/>
        <end position="289"/>
    </location>
</feature>
<name>A0A1S2UYI2_9PSED</name>
<dbReference type="PANTHER" id="PTHR33121">
    <property type="entry name" value="CYCLIC DI-GMP PHOSPHODIESTERASE PDEF"/>
    <property type="match status" value="1"/>
</dbReference>
<proteinExistence type="predicted"/>
<dbReference type="SUPFAM" id="SSF141868">
    <property type="entry name" value="EAL domain-like"/>
    <property type="match status" value="1"/>
</dbReference>
<dbReference type="SMART" id="SM00052">
    <property type="entry name" value="EAL"/>
    <property type="match status" value="1"/>
</dbReference>
<reference evidence="3 5" key="2">
    <citation type="submission" date="2016-10" db="EMBL/GenBank/DDBJ databases">
        <authorList>
            <person name="Varghese N."/>
            <person name="Submissions S."/>
        </authorList>
    </citation>
    <scope>NUCLEOTIDE SEQUENCE [LARGE SCALE GENOMIC DNA]</scope>
    <source>
        <strain evidence="3 5">BS2773</strain>
    </source>
</reference>
<keyword evidence="5" id="KW-1185">Reference proteome</keyword>
<dbReference type="Proteomes" id="UP000182179">
    <property type="component" value="Unassembled WGS sequence"/>
</dbReference>
<reference evidence="2 4" key="1">
    <citation type="submission" date="2016-08" db="EMBL/GenBank/DDBJ databases">
        <title>Draft genome sequence of Pseudomonas costantinii LMG 22119, type strain isolated from cultivated mushroom (Agaricus bisporus) sporophores.</title>
        <authorList>
            <person name="Tambong J.T."/>
        </authorList>
    </citation>
    <scope>NUCLEOTIDE SEQUENCE [LARGE SCALE GENOMIC DNA]</scope>
    <source>
        <strain evidence="2 4">LMG 22119</strain>
    </source>
</reference>
<dbReference type="EMBL" id="FNTS01000002">
    <property type="protein sequence ID" value="SED98774.1"/>
    <property type="molecule type" value="Genomic_DNA"/>
</dbReference>
<evidence type="ECO:0000313" key="2">
    <source>
        <dbReference type="EMBL" id="OIN51491.1"/>
    </source>
</evidence>
<comment type="caution">
    <text evidence="2">The sequence shown here is derived from an EMBL/GenBank/DDBJ whole genome shotgun (WGS) entry which is preliminary data.</text>
</comment>
<dbReference type="Proteomes" id="UP000181661">
    <property type="component" value="Unassembled WGS sequence"/>
</dbReference>
<organism evidence="2 4">
    <name type="scientific">Pseudomonas costantinii</name>
    <dbReference type="NCBI Taxonomy" id="168469"/>
    <lineage>
        <taxon>Bacteria</taxon>
        <taxon>Pseudomonadati</taxon>
        <taxon>Pseudomonadota</taxon>
        <taxon>Gammaproteobacteria</taxon>
        <taxon>Pseudomonadales</taxon>
        <taxon>Pseudomonadaceae</taxon>
        <taxon>Pseudomonas</taxon>
    </lineage>
</organism>
<dbReference type="GO" id="GO:0071111">
    <property type="term" value="F:cyclic-guanylate-specific phosphodiesterase activity"/>
    <property type="evidence" value="ECO:0007669"/>
    <property type="project" value="InterPro"/>
</dbReference>
<dbReference type="Gene3D" id="3.20.20.450">
    <property type="entry name" value="EAL domain"/>
    <property type="match status" value="1"/>
</dbReference>
<accession>A0A1S2UYI2</accession>
<dbReference type="InterPro" id="IPR035919">
    <property type="entry name" value="EAL_sf"/>
</dbReference>
<evidence type="ECO:0000259" key="1">
    <source>
        <dbReference type="PROSITE" id="PS50883"/>
    </source>
</evidence>
<dbReference type="RefSeq" id="WP_071485321.1">
    <property type="nucleotide sequence ID" value="NZ_FNTS01000002.1"/>
</dbReference>
<dbReference type="OrthoDB" id="9804951at2"/>
<dbReference type="PROSITE" id="PS50883">
    <property type="entry name" value="EAL"/>
    <property type="match status" value="1"/>
</dbReference>
<protein>
    <submittedName>
        <fullName evidence="3">EAL domain, c-di-GMP-specific phosphodiesterase class I (Or its enzymatically inactive variant)</fullName>
    </submittedName>
    <submittedName>
        <fullName evidence="2">Protein RocR</fullName>
    </submittedName>
</protein>
<dbReference type="Pfam" id="PF00563">
    <property type="entry name" value="EAL"/>
    <property type="match status" value="1"/>
</dbReference>
<dbReference type="InterPro" id="IPR050706">
    <property type="entry name" value="Cyclic-di-GMP_PDE-like"/>
</dbReference>
<dbReference type="InterPro" id="IPR001633">
    <property type="entry name" value="EAL_dom"/>
</dbReference>
<gene>
    <name evidence="2" type="ORF">BFL40_18460</name>
    <name evidence="3" type="ORF">SAMN04515675_3457</name>
</gene>
<dbReference type="EMBL" id="MDDR01000034">
    <property type="protein sequence ID" value="OIN51491.1"/>
    <property type="molecule type" value="Genomic_DNA"/>
</dbReference>
<sequence>MPNSPLHSLVSSHHTLRKQASPRPLDRLIGLTKRSRLPIADDVQLGLRRREFRAYLQPKFDLRTGQVSAVEVLARWRHPLRGVLGPANFIPLMEHEQWLDALLFELMEQSLAYQLQLHRQGLLLGLAFNLSPDQLMSGTLIERLEVRLRQHPLPLSTLTFEITENGPDTVSGASIQQLKRLGGLGARLSIDDFGTGYSSLLRLCQVPISEIKLAGEFTRSLEHSGRYRAVIRNTLALANELGVQLVVEGIETEAQRDRLLEMGVQIGQGFLRARPMSIDTFESWIHDPYLDLCLCPAR</sequence>
<evidence type="ECO:0000313" key="3">
    <source>
        <dbReference type="EMBL" id="SED98774.1"/>
    </source>
</evidence>
<dbReference type="CDD" id="cd01948">
    <property type="entry name" value="EAL"/>
    <property type="match status" value="1"/>
</dbReference>
<dbReference type="PANTHER" id="PTHR33121:SF70">
    <property type="entry name" value="SIGNALING PROTEIN YKOW"/>
    <property type="match status" value="1"/>
</dbReference>